<name>A0A391NUG1_9EUKA</name>
<keyword evidence="2" id="KW-1185">Reference proteome</keyword>
<reference evidence="1 2" key="1">
    <citation type="journal article" date="2018" name="PLoS ONE">
        <title>The draft genome of Kipferlia bialata reveals reductive genome evolution in fornicate parasites.</title>
        <authorList>
            <person name="Tanifuji G."/>
            <person name="Takabayashi S."/>
            <person name="Kume K."/>
            <person name="Takagi M."/>
            <person name="Nakayama T."/>
            <person name="Kamikawa R."/>
            <person name="Inagaki Y."/>
            <person name="Hashimoto T."/>
        </authorList>
    </citation>
    <scope>NUCLEOTIDE SEQUENCE [LARGE SCALE GENOMIC DNA]</scope>
    <source>
        <strain evidence="1">NY0173</strain>
    </source>
</reference>
<accession>A0A391NUG1</accession>
<dbReference type="EMBL" id="BDIP01008817">
    <property type="protein sequence ID" value="GCA64851.1"/>
    <property type="molecule type" value="Genomic_DNA"/>
</dbReference>
<evidence type="ECO:0000313" key="1">
    <source>
        <dbReference type="EMBL" id="GCA64851.1"/>
    </source>
</evidence>
<dbReference type="Proteomes" id="UP000265618">
    <property type="component" value="Unassembled WGS sequence"/>
</dbReference>
<proteinExistence type="predicted"/>
<protein>
    <submittedName>
        <fullName evidence="1">Uncharacterized protein</fullName>
    </submittedName>
</protein>
<dbReference type="AlphaFoldDB" id="A0A391NUG1"/>
<sequence>PPSVPLFSVETLTVTGDEIEYAEYCEVVGATRE</sequence>
<gene>
    <name evidence="1" type="ORF">KIPB_015563</name>
</gene>
<organism evidence="1 2">
    <name type="scientific">Kipferlia bialata</name>
    <dbReference type="NCBI Taxonomy" id="797122"/>
    <lineage>
        <taxon>Eukaryota</taxon>
        <taxon>Metamonada</taxon>
        <taxon>Carpediemonas-like organisms</taxon>
        <taxon>Kipferlia</taxon>
    </lineage>
</organism>
<feature type="non-terminal residue" evidence="1">
    <location>
        <position position="1"/>
    </location>
</feature>
<comment type="caution">
    <text evidence="1">The sequence shown here is derived from an EMBL/GenBank/DDBJ whole genome shotgun (WGS) entry which is preliminary data.</text>
</comment>
<evidence type="ECO:0000313" key="2">
    <source>
        <dbReference type="Proteomes" id="UP000265618"/>
    </source>
</evidence>